<dbReference type="EMBL" id="WNKC01000002">
    <property type="protein sequence ID" value="MVF03252.1"/>
    <property type="molecule type" value="Genomic_DNA"/>
</dbReference>
<evidence type="ECO:0008006" key="6">
    <source>
        <dbReference type="Google" id="ProtNLM"/>
    </source>
</evidence>
<keyword evidence="1" id="KW-0472">Membrane</keyword>
<evidence type="ECO:0000256" key="1">
    <source>
        <dbReference type="SAM" id="Phobius"/>
    </source>
</evidence>
<proteinExistence type="predicted"/>
<dbReference type="Proteomes" id="UP000443014">
    <property type="component" value="Unassembled WGS sequence"/>
</dbReference>
<evidence type="ECO:0000313" key="2">
    <source>
        <dbReference type="EMBL" id="MDQ9558900.1"/>
    </source>
</evidence>
<evidence type="ECO:0000313" key="3">
    <source>
        <dbReference type="EMBL" id="MVF03252.1"/>
    </source>
</evidence>
<dbReference type="AlphaFoldDB" id="A0ABD5BQJ7"/>
<evidence type="ECO:0000313" key="5">
    <source>
        <dbReference type="Proteomes" id="UP001234811"/>
    </source>
</evidence>
<protein>
    <recommendedName>
        <fullName evidence="6">DUF1378 family protein</fullName>
    </recommendedName>
</protein>
<keyword evidence="1" id="KW-0812">Transmembrane</keyword>
<name>A0ABD5BQJ7_SERMA</name>
<reference evidence="3 4" key="1">
    <citation type="submission" date="2019-11" db="EMBL/GenBank/DDBJ databases">
        <title>Whole genome sequence of a plant growth promoting strain Serratia marcescens BTL07 isolated from the rhizoplane of Chili (Capsicum annuum).</title>
        <authorList>
            <person name="Dutta S."/>
            <person name="Khatun A."/>
            <person name="Gupta D.R."/>
            <person name="Surovy M.Z."/>
            <person name="Rahman M.M."/>
            <person name="Mahmud N.U."/>
            <person name="Emes R."/>
            <person name="Warry A."/>
            <person name="West H."/>
            <person name="Clarke M.L."/>
            <person name="Islam M.T."/>
        </authorList>
    </citation>
    <scope>NUCLEOTIDE SEQUENCE [LARGE SCALE GENOMIC DNA]</scope>
    <source>
        <strain evidence="3 4">BTL07</strain>
    </source>
</reference>
<dbReference type="RefSeq" id="WP_133160102.1">
    <property type="nucleotide sequence ID" value="NZ_CAMKIY010000008.1"/>
</dbReference>
<keyword evidence="1" id="KW-1133">Transmembrane helix</keyword>
<comment type="caution">
    <text evidence="2">The sequence shown here is derived from an EMBL/GenBank/DDBJ whole genome shotgun (WGS) entry which is preliminary data.</text>
</comment>
<dbReference type="Proteomes" id="UP001234811">
    <property type="component" value="Unassembled WGS sequence"/>
</dbReference>
<feature type="transmembrane region" description="Helical" evidence="1">
    <location>
        <begin position="12"/>
        <end position="31"/>
    </location>
</feature>
<accession>A0ABD5BQJ7</accession>
<gene>
    <name evidence="3" type="ORF">GMA22_08295</name>
    <name evidence="2" type="ORF">RF091_25760</name>
</gene>
<reference evidence="2 5" key="2">
    <citation type="submission" date="2023-07" db="EMBL/GenBank/DDBJ databases">
        <title>Pathogens genome sequencing project 196.</title>
        <authorList>
            <person name="Cao X."/>
        </authorList>
    </citation>
    <scope>NUCLEOTIDE SEQUENCE [LARGE SCALE GENOMIC DNA]</scope>
    <source>
        <strain evidence="2 5">SM41</strain>
    </source>
</reference>
<dbReference type="EMBL" id="JAVIPQ010000435">
    <property type="protein sequence ID" value="MDQ9558900.1"/>
    <property type="molecule type" value="Genomic_DNA"/>
</dbReference>
<sequence length="64" mass="7527">MFNFINSLTLEAIQCLAILAIIAVFSGVFIVRDIRNRREAKRAAYRREYKARKEAVERKARQQL</sequence>
<organism evidence="2 5">
    <name type="scientific">Serratia marcescens</name>
    <dbReference type="NCBI Taxonomy" id="615"/>
    <lineage>
        <taxon>Bacteria</taxon>
        <taxon>Pseudomonadati</taxon>
        <taxon>Pseudomonadota</taxon>
        <taxon>Gammaproteobacteria</taxon>
        <taxon>Enterobacterales</taxon>
        <taxon>Yersiniaceae</taxon>
        <taxon>Serratia</taxon>
    </lineage>
</organism>
<evidence type="ECO:0000313" key="4">
    <source>
        <dbReference type="Proteomes" id="UP000443014"/>
    </source>
</evidence>